<evidence type="ECO:0000256" key="1">
    <source>
        <dbReference type="SAM" id="Phobius"/>
    </source>
</evidence>
<accession>A0A396HJE9</accession>
<organism evidence="2 3">
    <name type="scientific">Medicago truncatula</name>
    <name type="common">Barrel medic</name>
    <name type="synonym">Medicago tribuloides</name>
    <dbReference type="NCBI Taxonomy" id="3880"/>
    <lineage>
        <taxon>Eukaryota</taxon>
        <taxon>Viridiplantae</taxon>
        <taxon>Streptophyta</taxon>
        <taxon>Embryophyta</taxon>
        <taxon>Tracheophyta</taxon>
        <taxon>Spermatophyta</taxon>
        <taxon>Magnoliopsida</taxon>
        <taxon>eudicotyledons</taxon>
        <taxon>Gunneridae</taxon>
        <taxon>Pentapetalae</taxon>
        <taxon>rosids</taxon>
        <taxon>fabids</taxon>
        <taxon>Fabales</taxon>
        <taxon>Fabaceae</taxon>
        <taxon>Papilionoideae</taxon>
        <taxon>50 kb inversion clade</taxon>
        <taxon>NPAAA clade</taxon>
        <taxon>Hologalegina</taxon>
        <taxon>IRL clade</taxon>
        <taxon>Trifolieae</taxon>
        <taxon>Medicago</taxon>
    </lineage>
</organism>
<keyword evidence="1" id="KW-1133">Transmembrane helix</keyword>
<dbReference type="AlphaFoldDB" id="A0A396HJE9"/>
<proteinExistence type="predicted"/>
<evidence type="ECO:0008006" key="4">
    <source>
        <dbReference type="Google" id="ProtNLM"/>
    </source>
</evidence>
<evidence type="ECO:0000313" key="2">
    <source>
        <dbReference type="EMBL" id="RHN52738.1"/>
    </source>
</evidence>
<sequence length="94" mass="10977">MVLEPALLSWWVIRLVWFRSFVQLCGLSESFGSAVGAVFVLLLDRVEVMCATDVADLLGECWLVWCRGFWCFSWCCCCCYLWEFWFLFLLVIGL</sequence>
<protein>
    <recommendedName>
        <fullName evidence="4">Transmembrane protein</fullName>
    </recommendedName>
</protein>
<name>A0A396HJE9_MEDTR</name>
<evidence type="ECO:0000313" key="3">
    <source>
        <dbReference type="Proteomes" id="UP000265566"/>
    </source>
</evidence>
<dbReference type="EMBL" id="PSQE01000006">
    <property type="protein sequence ID" value="RHN52738.1"/>
    <property type="molecule type" value="Genomic_DNA"/>
</dbReference>
<keyword evidence="1" id="KW-0812">Transmembrane</keyword>
<feature type="transmembrane region" description="Helical" evidence="1">
    <location>
        <begin position="21"/>
        <end position="42"/>
    </location>
</feature>
<reference evidence="3" key="1">
    <citation type="journal article" date="2018" name="Nat. Plants">
        <title>Whole-genome landscape of Medicago truncatula symbiotic genes.</title>
        <authorList>
            <person name="Pecrix Y."/>
            <person name="Staton S.E."/>
            <person name="Sallet E."/>
            <person name="Lelandais-Briere C."/>
            <person name="Moreau S."/>
            <person name="Carrere S."/>
            <person name="Blein T."/>
            <person name="Jardinaud M.F."/>
            <person name="Latrasse D."/>
            <person name="Zouine M."/>
            <person name="Zahm M."/>
            <person name="Kreplak J."/>
            <person name="Mayjonade B."/>
            <person name="Satge C."/>
            <person name="Perez M."/>
            <person name="Cauet S."/>
            <person name="Marande W."/>
            <person name="Chantry-Darmon C."/>
            <person name="Lopez-Roques C."/>
            <person name="Bouchez O."/>
            <person name="Berard A."/>
            <person name="Debelle F."/>
            <person name="Munos S."/>
            <person name="Bendahmane A."/>
            <person name="Berges H."/>
            <person name="Niebel A."/>
            <person name="Buitink J."/>
            <person name="Frugier F."/>
            <person name="Benhamed M."/>
            <person name="Crespi M."/>
            <person name="Gouzy J."/>
            <person name="Gamas P."/>
        </authorList>
    </citation>
    <scope>NUCLEOTIDE SEQUENCE [LARGE SCALE GENOMIC DNA]</scope>
    <source>
        <strain evidence="3">cv. Jemalong A17</strain>
    </source>
</reference>
<feature type="transmembrane region" description="Helical" evidence="1">
    <location>
        <begin position="62"/>
        <end position="92"/>
    </location>
</feature>
<dbReference type="Gramene" id="rna37440">
    <property type="protein sequence ID" value="RHN52738.1"/>
    <property type="gene ID" value="gene37440"/>
</dbReference>
<gene>
    <name evidence="2" type="ORF">MtrunA17_Chr6g0483741</name>
</gene>
<keyword evidence="1" id="KW-0472">Membrane</keyword>
<comment type="caution">
    <text evidence="2">The sequence shown here is derived from an EMBL/GenBank/DDBJ whole genome shotgun (WGS) entry which is preliminary data.</text>
</comment>
<dbReference type="Proteomes" id="UP000265566">
    <property type="component" value="Chromosome 6"/>
</dbReference>